<reference evidence="2" key="1">
    <citation type="submission" date="2018-08" db="EMBL/GenBank/DDBJ databases">
        <authorList>
            <person name="Im W.T."/>
        </authorList>
    </citation>
    <scope>NUCLEOTIDE SEQUENCE [LARGE SCALE GENOMIC DNA]</scope>
    <source>
        <strain evidence="2">LA-28</strain>
    </source>
</reference>
<comment type="caution">
    <text evidence="1">The sequence shown here is derived from an EMBL/GenBank/DDBJ whole genome shotgun (WGS) entry which is preliminary data.</text>
</comment>
<dbReference type="AlphaFoldDB" id="A0A371XGD4"/>
<dbReference type="Proteomes" id="UP000262379">
    <property type="component" value="Unassembled WGS sequence"/>
</dbReference>
<organism evidence="1 2">
    <name type="scientific">Mesorhizobium denitrificans</name>
    <dbReference type="NCBI Taxonomy" id="2294114"/>
    <lineage>
        <taxon>Bacteria</taxon>
        <taxon>Pseudomonadati</taxon>
        <taxon>Pseudomonadota</taxon>
        <taxon>Alphaproteobacteria</taxon>
        <taxon>Hyphomicrobiales</taxon>
        <taxon>Phyllobacteriaceae</taxon>
        <taxon>Mesorhizobium</taxon>
    </lineage>
</organism>
<evidence type="ECO:0000313" key="2">
    <source>
        <dbReference type="Proteomes" id="UP000262379"/>
    </source>
</evidence>
<proteinExistence type="predicted"/>
<evidence type="ECO:0000313" key="1">
    <source>
        <dbReference type="EMBL" id="RFC68094.1"/>
    </source>
</evidence>
<keyword evidence="2" id="KW-1185">Reference proteome</keyword>
<protein>
    <submittedName>
        <fullName evidence="1">Uncharacterized protein</fullName>
    </submittedName>
</protein>
<dbReference type="EMBL" id="QURN01000005">
    <property type="protein sequence ID" value="RFC68094.1"/>
    <property type="molecule type" value="Genomic_DNA"/>
</dbReference>
<gene>
    <name evidence="1" type="ORF">DY251_07375</name>
</gene>
<accession>A0A371XGD4</accession>
<sequence length="212" mass="24209">MTVRDYDLTQVFDPSDLWPNENDCPDYPIFQNEQSRMLNPPFSRQDAMNSLMRIRYTLNKGTEDLRPPSKGEAEEAKARYFKSGTPTNWRWNNLGLGHLQPARLDNDDADLIVTAVHLRGFIRKIDAKVDRKLDERADRERAARAALADYAANAPRVSAELDGLAEAAARHQQRMEDEQAFYRTQELRRSFSELQTKATNAANTLGVELPTI</sequence>
<name>A0A371XGD4_9HYPH</name>
<dbReference type="RefSeq" id="WP_116623236.1">
    <property type="nucleotide sequence ID" value="NZ_QURN01000005.1"/>
</dbReference>